<dbReference type="EMBL" id="CALTRL010000364">
    <property type="protein sequence ID" value="CAH7667673.1"/>
    <property type="molecule type" value="Genomic_DNA"/>
</dbReference>
<evidence type="ECO:0008006" key="4">
    <source>
        <dbReference type="Google" id="ProtNLM"/>
    </source>
</evidence>
<protein>
    <recommendedName>
        <fullName evidence="4">Glycosyltransferase family 25 protein</fullName>
    </recommendedName>
</protein>
<gene>
    <name evidence="2" type="ORF">PPACK8108_LOCUS2094</name>
</gene>
<evidence type="ECO:0000313" key="2">
    <source>
        <dbReference type="EMBL" id="CAH7667673.1"/>
    </source>
</evidence>
<comment type="caution">
    <text evidence="2">The sequence shown here is derived from an EMBL/GenBank/DDBJ whole genome shotgun (WGS) entry which is preliminary data.</text>
</comment>
<organism evidence="2 3">
    <name type="scientific">Phakopsora pachyrhizi</name>
    <name type="common">Asian soybean rust disease fungus</name>
    <dbReference type="NCBI Taxonomy" id="170000"/>
    <lineage>
        <taxon>Eukaryota</taxon>
        <taxon>Fungi</taxon>
        <taxon>Dikarya</taxon>
        <taxon>Basidiomycota</taxon>
        <taxon>Pucciniomycotina</taxon>
        <taxon>Pucciniomycetes</taxon>
        <taxon>Pucciniales</taxon>
        <taxon>Phakopsoraceae</taxon>
        <taxon>Phakopsora</taxon>
    </lineage>
</organism>
<keyword evidence="1" id="KW-0472">Membrane</keyword>
<evidence type="ECO:0000313" key="3">
    <source>
        <dbReference type="Proteomes" id="UP001153365"/>
    </source>
</evidence>
<accession>A0AAV0AH39</accession>
<keyword evidence="1" id="KW-0812">Transmembrane</keyword>
<evidence type="ECO:0000256" key="1">
    <source>
        <dbReference type="SAM" id="Phobius"/>
    </source>
</evidence>
<feature type="transmembrane region" description="Helical" evidence="1">
    <location>
        <begin position="15"/>
        <end position="35"/>
    </location>
</feature>
<dbReference type="AlphaFoldDB" id="A0AAV0AH39"/>
<name>A0AAV0AH39_PHAPC</name>
<sequence length="469" mass="53959">MSRLFIILRKQSQSYLFLFIVIGITTFLLTIYSFIPKSKNYTDSPFSFLRFSGHPSTSDISFSDRSLNDVSLDYRRMLELETSPKDYNEHHPTLGFGSIYCISLPQRKDRRIMMEKIAKALGVRVTFVDAIPKSSSVVRWIAERAWEVRQEKLERISNHTGLEKSKIGGMGAGSIWLTVSGGKRSNLDILRDIEFPTRQTSTKADPGSPLDWVEYLWSVEDHSTLEAERPDFNVTEFMWDSNEPIEQRQLNEATISTYYNHLRTLRMVLEKGEHSALILEDDVDLEWDLERRWRSLQRHLPDDWETIFLGHCWGRELLKPQFGHPHLHRSTAPLCLHGYGVSLRGAKRLLELYSDPWIAFQTPVDTCIPTFIKLGLRSFSVEPTIINQSKILSSDIQLGTGSKWKGLLEDSVIKRILKSEGKDSKEFSAEQRDGIVDPASESIRPLPSLLLLLSRRKISFILLIRKSCQ</sequence>
<keyword evidence="3" id="KW-1185">Reference proteome</keyword>
<keyword evidence="1" id="KW-1133">Transmembrane helix</keyword>
<reference evidence="2" key="1">
    <citation type="submission" date="2022-06" db="EMBL/GenBank/DDBJ databases">
        <authorList>
            <consortium name="SYNGENTA / RWTH Aachen University"/>
        </authorList>
    </citation>
    <scope>NUCLEOTIDE SEQUENCE</scope>
</reference>
<proteinExistence type="predicted"/>
<dbReference type="Proteomes" id="UP001153365">
    <property type="component" value="Unassembled WGS sequence"/>
</dbReference>